<organism evidence="2 3">
    <name type="scientific">Nostoc linckia FACHB-391</name>
    <dbReference type="NCBI Taxonomy" id="2692906"/>
    <lineage>
        <taxon>Bacteria</taxon>
        <taxon>Bacillati</taxon>
        <taxon>Cyanobacteriota</taxon>
        <taxon>Cyanophyceae</taxon>
        <taxon>Nostocales</taxon>
        <taxon>Nostocaceae</taxon>
        <taxon>Nostoc</taxon>
    </lineage>
</organism>
<reference evidence="2 3" key="1">
    <citation type="journal article" date="2020" name="ISME J.">
        <title>Comparative genomics reveals insights into cyanobacterial evolution and habitat adaptation.</title>
        <authorList>
            <person name="Chen M.Y."/>
            <person name="Teng W.K."/>
            <person name="Zhao L."/>
            <person name="Hu C.X."/>
            <person name="Zhou Y.K."/>
            <person name="Han B.P."/>
            <person name="Song L.R."/>
            <person name="Shu W.S."/>
        </authorList>
    </citation>
    <scope>NUCLEOTIDE SEQUENCE [LARGE SCALE GENOMIC DNA]</scope>
    <source>
        <strain evidence="2 3">FACHB-391</strain>
    </source>
</reference>
<keyword evidence="3" id="KW-1185">Reference proteome</keyword>
<proteinExistence type="predicted"/>
<name>A0ABR8F2X5_NOSLI</name>
<evidence type="ECO:0000313" key="3">
    <source>
        <dbReference type="Proteomes" id="UP000604661"/>
    </source>
</evidence>
<accession>A0ABR8F2X5</accession>
<dbReference type="PANTHER" id="PTHR43305">
    <property type="entry name" value="FAMILY N-ACETYLTRANSFERASE, PUTATIVE (AFU_ORTHOLOGUE AFUA_2G01380)-RELATED"/>
    <property type="match status" value="1"/>
</dbReference>
<dbReference type="SUPFAM" id="SSF55729">
    <property type="entry name" value="Acyl-CoA N-acyltransferases (Nat)"/>
    <property type="match status" value="1"/>
</dbReference>
<dbReference type="CDD" id="cd04301">
    <property type="entry name" value="NAT_SF"/>
    <property type="match status" value="1"/>
</dbReference>
<evidence type="ECO:0000259" key="1">
    <source>
        <dbReference type="PROSITE" id="PS51186"/>
    </source>
</evidence>
<dbReference type="Gene3D" id="3.40.630.30">
    <property type="match status" value="1"/>
</dbReference>
<dbReference type="EMBL" id="JACJTE010000046">
    <property type="protein sequence ID" value="MBD2564286.1"/>
    <property type="molecule type" value="Genomic_DNA"/>
</dbReference>
<gene>
    <name evidence="2" type="ORF">H6G95_27510</name>
</gene>
<feature type="domain" description="N-acetyltransferase" evidence="1">
    <location>
        <begin position="1"/>
        <end position="154"/>
    </location>
</feature>
<dbReference type="InterPro" id="IPR000182">
    <property type="entry name" value="GNAT_dom"/>
</dbReference>
<dbReference type="RefSeq" id="WP_190899719.1">
    <property type="nucleotide sequence ID" value="NZ_JACJTE010000046.1"/>
</dbReference>
<dbReference type="PROSITE" id="PS51186">
    <property type="entry name" value="GNAT"/>
    <property type="match status" value="1"/>
</dbReference>
<dbReference type="Proteomes" id="UP000604661">
    <property type="component" value="Unassembled WGS sequence"/>
</dbReference>
<comment type="caution">
    <text evidence="2">The sequence shown here is derived from an EMBL/GenBank/DDBJ whole genome shotgun (WGS) entry which is preliminary data.</text>
</comment>
<dbReference type="PANTHER" id="PTHR43305:SF1">
    <property type="entry name" value="FAMILY N-ACETYLTRANSFERASE, PUTATIVE (AFU_ORTHOLOGUE AFUA_2G01380)-RELATED"/>
    <property type="match status" value="1"/>
</dbReference>
<sequence>MNLVSFNRGLQSKLEEFLIIICENRGHKFDPTGRQSDIRKIEDVYQSDGGNFWVLESAGSIVGTIALKIIDRKECIGEIKRYFVLPTLQGQGLGQMLIGHAIDVAIGNGLKKLRLDTMRQSKAAIYIFKKNGFYEIEKYNNNDVAEIFMEKDLSNRL</sequence>
<protein>
    <submittedName>
        <fullName evidence="2">GNAT family N-acetyltransferase</fullName>
    </submittedName>
</protein>
<dbReference type="InterPro" id="IPR016181">
    <property type="entry name" value="Acyl_CoA_acyltransferase"/>
</dbReference>
<evidence type="ECO:0000313" key="2">
    <source>
        <dbReference type="EMBL" id="MBD2564286.1"/>
    </source>
</evidence>
<dbReference type="Pfam" id="PF00583">
    <property type="entry name" value="Acetyltransf_1"/>
    <property type="match status" value="1"/>
</dbReference>
<dbReference type="InterPro" id="IPR052777">
    <property type="entry name" value="Acetyltransferase_Enz"/>
</dbReference>